<dbReference type="InterPro" id="IPR000792">
    <property type="entry name" value="Tscrpt_reg_LuxR_C"/>
</dbReference>
<comment type="caution">
    <text evidence="8">The sequence shown here is derived from an EMBL/GenBank/DDBJ whole genome shotgun (WGS) entry which is preliminary data.</text>
</comment>
<dbReference type="InterPro" id="IPR039420">
    <property type="entry name" value="WalR-like"/>
</dbReference>
<dbReference type="SUPFAM" id="SSF46894">
    <property type="entry name" value="C-terminal effector domain of the bipartite response regulators"/>
    <property type="match status" value="1"/>
</dbReference>
<dbReference type="PANTHER" id="PTHR43214:SF24">
    <property type="entry name" value="TRANSCRIPTIONAL REGULATORY PROTEIN NARL-RELATED"/>
    <property type="match status" value="1"/>
</dbReference>
<feature type="modified residue" description="4-aspartylphosphate" evidence="5">
    <location>
        <position position="54"/>
    </location>
</feature>
<dbReference type="PANTHER" id="PTHR43214">
    <property type="entry name" value="TWO-COMPONENT RESPONSE REGULATOR"/>
    <property type="match status" value="1"/>
</dbReference>
<dbReference type="SMART" id="SM00448">
    <property type="entry name" value="REC"/>
    <property type="match status" value="1"/>
</dbReference>
<evidence type="ECO:0000313" key="8">
    <source>
        <dbReference type="EMBL" id="MBP2384829.1"/>
    </source>
</evidence>
<evidence type="ECO:0000256" key="5">
    <source>
        <dbReference type="PROSITE-ProRule" id="PRU00169"/>
    </source>
</evidence>
<dbReference type="PROSITE" id="PS50043">
    <property type="entry name" value="HTH_LUXR_2"/>
    <property type="match status" value="1"/>
</dbReference>
<evidence type="ECO:0000259" key="7">
    <source>
        <dbReference type="PROSITE" id="PS50110"/>
    </source>
</evidence>
<sequence length="232" mass="24613">MIGILIVDDQSLIRAGFSALLDAEDDMRVLGQASNGIQAVAQARALKPDIVLMDIRMPQGDGITASEAISDDENLKHTRIIMLTTFELDDYILASIRAGASGFLVKDTEPEELIHAVRTVASGDSLLSPSVTRKLLAQVAATRAPVVPGSHGALDVLTEREREVLVLVGSGMSNAEIAERLVITPLTAKTHVSRVIGKMGVRDRAALVVVAYESGLITPGSALAATRKPERS</sequence>
<dbReference type="SMART" id="SM00421">
    <property type="entry name" value="HTH_LUXR"/>
    <property type="match status" value="1"/>
</dbReference>
<feature type="domain" description="Response regulatory" evidence="7">
    <location>
        <begin position="3"/>
        <end position="121"/>
    </location>
</feature>
<dbReference type="Pfam" id="PF00072">
    <property type="entry name" value="Response_reg"/>
    <property type="match status" value="1"/>
</dbReference>
<dbReference type="CDD" id="cd17535">
    <property type="entry name" value="REC_NarL-like"/>
    <property type="match status" value="1"/>
</dbReference>
<dbReference type="InterPro" id="IPR016032">
    <property type="entry name" value="Sig_transdc_resp-reg_C-effctor"/>
</dbReference>
<gene>
    <name evidence="8" type="ORF">JOF47_000340</name>
</gene>
<dbReference type="Gene3D" id="3.40.50.2300">
    <property type="match status" value="1"/>
</dbReference>
<keyword evidence="4" id="KW-0804">Transcription</keyword>
<dbReference type="PRINTS" id="PR00038">
    <property type="entry name" value="HTHLUXR"/>
</dbReference>
<evidence type="ECO:0000256" key="2">
    <source>
        <dbReference type="ARBA" id="ARBA00023015"/>
    </source>
</evidence>
<evidence type="ECO:0000256" key="4">
    <source>
        <dbReference type="ARBA" id="ARBA00023163"/>
    </source>
</evidence>
<dbReference type="GO" id="GO:0003677">
    <property type="term" value="F:DNA binding"/>
    <property type="evidence" value="ECO:0007669"/>
    <property type="project" value="UniProtKB-KW"/>
</dbReference>
<evidence type="ECO:0000259" key="6">
    <source>
        <dbReference type="PROSITE" id="PS50043"/>
    </source>
</evidence>
<proteinExistence type="predicted"/>
<dbReference type="InterPro" id="IPR011006">
    <property type="entry name" value="CheY-like_superfamily"/>
</dbReference>
<keyword evidence="9" id="KW-1185">Reference proteome</keyword>
<protein>
    <submittedName>
        <fullName evidence="8">DNA-binding NarL/FixJ family response regulator</fullName>
    </submittedName>
</protein>
<reference evidence="8 9" key="1">
    <citation type="submission" date="2021-03" db="EMBL/GenBank/DDBJ databases">
        <title>Sequencing the genomes of 1000 actinobacteria strains.</title>
        <authorList>
            <person name="Klenk H.-P."/>
        </authorList>
    </citation>
    <scope>NUCLEOTIDE SEQUENCE [LARGE SCALE GENOMIC DNA]</scope>
    <source>
        <strain evidence="8 9">DSM 15797</strain>
    </source>
</reference>
<dbReference type="SUPFAM" id="SSF52172">
    <property type="entry name" value="CheY-like"/>
    <property type="match status" value="1"/>
</dbReference>
<dbReference type="Pfam" id="PF00196">
    <property type="entry name" value="GerE"/>
    <property type="match status" value="1"/>
</dbReference>
<organism evidence="8 9">
    <name type="scientific">Paeniglutamicibacter kerguelensis</name>
    <dbReference type="NCBI Taxonomy" id="254788"/>
    <lineage>
        <taxon>Bacteria</taxon>
        <taxon>Bacillati</taxon>
        <taxon>Actinomycetota</taxon>
        <taxon>Actinomycetes</taxon>
        <taxon>Micrococcales</taxon>
        <taxon>Micrococcaceae</taxon>
        <taxon>Paeniglutamicibacter</taxon>
    </lineage>
</organism>
<keyword evidence="2" id="KW-0805">Transcription regulation</keyword>
<accession>A0ABS4X8N9</accession>
<dbReference type="RefSeq" id="WP_209995542.1">
    <property type="nucleotide sequence ID" value="NZ_BAAAJY010000006.1"/>
</dbReference>
<dbReference type="InterPro" id="IPR001789">
    <property type="entry name" value="Sig_transdc_resp-reg_receiver"/>
</dbReference>
<evidence type="ECO:0000256" key="1">
    <source>
        <dbReference type="ARBA" id="ARBA00022553"/>
    </source>
</evidence>
<keyword evidence="3 8" id="KW-0238">DNA-binding</keyword>
<evidence type="ECO:0000313" key="9">
    <source>
        <dbReference type="Proteomes" id="UP001296993"/>
    </source>
</evidence>
<dbReference type="Proteomes" id="UP001296993">
    <property type="component" value="Unassembled WGS sequence"/>
</dbReference>
<dbReference type="InterPro" id="IPR058245">
    <property type="entry name" value="NreC/VraR/RcsB-like_REC"/>
</dbReference>
<dbReference type="EMBL" id="JAGIOF010000001">
    <property type="protein sequence ID" value="MBP2384829.1"/>
    <property type="molecule type" value="Genomic_DNA"/>
</dbReference>
<name>A0ABS4X8N9_9MICC</name>
<dbReference type="PROSITE" id="PS50110">
    <property type="entry name" value="RESPONSE_REGULATORY"/>
    <property type="match status" value="1"/>
</dbReference>
<keyword evidence="1 5" id="KW-0597">Phosphoprotein</keyword>
<dbReference type="CDD" id="cd06170">
    <property type="entry name" value="LuxR_C_like"/>
    <property type="match status" value="1"/>
</dbReference>
<evidence type="ECO:0000256" key="3">
    <source>
        <dbReference type="ARBA" id="ARBA00023125"/>
    </source>
</evidence>
<feature type="domain" description="HTH luxR-type" evidence="6">
    <location>
        <begin position="150"/>
        <end position="215"/>
    </location>
</feature>